<accession>A0A552AH66</accession>
<organism evidence="1 2">
    <name type="scientific">Microcystis aeruginosa Ma_OC_H_19870700_S124</name>
    <dbReference type="NCBI Taxonomy" id="2486262"/>
    <lineage>
        <taxon>Bacteria</taxon>
        <taxon>Bacillati</taxon>
        <taxon>Cyanobacteriota</taxon>
        <taxon>Cyanophyceae</taxon>
        <taxon>Oscillatoriophycideae</taxon>
        <taxon>Chroococcales</taxon>
        <taxon>Microcystaceae</taxon>
        <taxon>Microcystis</taxon>
    </lineage>
</organism>
<dbReference type="AlphaFoldDB" id="A0A552AH66"/>
<comment type="caution">
    <text evidence="1">The sequence shown here is derived from an EMBL/GenBank/DDBJ whole genome shotgun (WGS) entry which is preliminary data.</text>
</comment>
<sequence length="68" mass="7864">MKKFHDLRKVPVQNKPCSTCPFDGMESNFFDTENYHKSLCGLEGQHLCHTARNTKICRGGRNIQLRIL</sequence>
<gene>
    <name evidence="1" type="ORF">EWV63_14500</name>
</gene>
<reference evidence="1 2" key="1">
    <citation type="submission" date="2019-01" db="EMBL/GenBank/DDBJ databases">
        <title>Coherence of Microcystis species and biogeography revealed through population genomics.</title>
        <authorList>
            <person name="Perez-Carrascal O.M."/>
            <person name="Terrat Y."/>
            <person name="Giani A."/>
            <person name="Fortin N."/>
            <person name="Tromas N."/>
            <person name="Shapiro B.J."/>
        </authorList>
    </citation>
    <scope>NUCLEOTIDE SEQUENCE [LARGE SCALE GENOMIC DNA]</scope>
    <source>
        <strain evidence="1">Ma_OC_H_19870700_S124</strain>
    </source>
</reference>
<name>A0A552AH66_MICAE</name>
<proteinExistence type="predicted"/>
<dbReference type="EMBL" id="SFBR01000125">
    <property type="protein sequence ID" value="TRT84804.1"/>
    <property type="molecule type" value="Genomic_DNA"/>
</dbReference>
<evidence type="ECO:0000313" key="2">
    <source>
        <dbReference type="Proteomes" id="UP000316280"/>
    </source>
</evidence>
<evidence type="ECO:0000313" key="1">
    <source>
        <dbReference type="EMBL" id="TRT84804.1"/>
    </source>
</evidence>
<protein>
    <submittedName>
        <fullName evidence="1">Uncharacterized protein</fullName>
    </submittedName>
</protein>
<dbReference type="Proteomes" id="UP000316280">
    <property type="component" value="Unassembled WGS sequence"/>
</dbReference>